<dbReference type="Proteomes" id="UP001056120">
    <property type="component" value="Linkage Group LG11"/>
</dbReference>
<reference evidence="1 2" key="2">
    <citation type="journal article" date="2022" name="Mol. Ecol. Resour.">
        <title>The genomes of chicory, endive, great burdock and yacon provide insights into Asteraceae paleo-polyploidization history and plant inulin production.</title>
        <authorList>
            <person name="Fan W."/>
            <person name="Wang S."/>
            <person name="Wang H."/>
            <person name="Wang A."/>
            <person name="Jiang F."/>
            <person name="Liu H."/>
            <person name="Zhao H."/>
            <person name="Xu D."/>
            <person name="Zhang Y."/>
        </authorList>
    </citation>
    <scope>NUCLEOTIDE SEQUENCE [LARGE SCALE GENOMIC DNA]</scope>
    <source>
        <strain evidence="2">cv. Yunnan</strain>
        <tissue evidence="1">Leaves</tissue>
    </source>
</reference>
<accession>A0ACB9HPH0</accession>
<gene>
    <name evidence="1" type="ORF">L1987_33122</name>
</gene>
<dbReference type="EMBL" id="CM042028">
    <property type="protein sequence ID" value="KAI3797858.1"/>
    <property type="molecule type" value="Genomic_DNA"/>
</dbReference>
<name>A0ACB9HPH0_9ASTR</name>
<reference evidence="2" key="1">
    <citation type="journal article" date="2022" name="Mol. Ecol. Resour.">
        <title>The genomes of chicory, endive, great burdock and yacon provide insights into Asteraceae palaeo-polyploidization history and plant inulin production.</title>
        <authorList>
            <person name="Fan W."/>
            <person name="Wang S."/>
            <person name="Wang H."/>
            <person name="Wang A."/>
            <person name="Jiang F."/>
            <person name="Liu H."/>
            <person name="Zhao H."/>
            <person name="Xu D."/>
            <person name="Zhang Y."/>
        </authorList>
    </citation>
    <scope>NUCLEOTIDE SEQUENCE [LARGE SCALE GENOMIC DNA]</scope>
    <source>
        <strain evidence="2">cv. Yunnan</strain>
    </source>
</reference>
<evidence type="ECO:0000313" key="2">
    <source>
        <dbReference type="Proteomes" id="UP001056120"/>
    </source>
</evidence>
<evidence type="ECO:0000313" key="1">
    <source>
        <dbReference type="EMBL" id="KAI3797858.1"/>
    </source>
</evidence>
<protein>
    <submittedName>
        <fullName evidence="1">Uncharacterized protein</fullName>
    </submittedName>
</protein>
<comment type="caution">
    <text evidence="1">The sequence shown here is derived from an EMBL/GenBank/DDBJ whole genome shotgun (WGS) entry which is preliminary data.</text>
</comment>
<proteinExistence type="predicted"/>
<keyword evidence="2" id="KW-1185">Reference proteome</keyword>
<organism evidence="1 2">
    <name type="scientific">Smallanthus sonchifolius</name>
    <dbReference type="NCBI Taxonomy" id="185202"/>
    <lineage>
        <taxon>Eukaryota</taxon>
        <taxon>Viridiplantae</taxon>
        <taxon>Streptophyta</taxon>
        <taxon>Embryophyta</taxon>
        <taxon>Tracheophyta</taxon>
        <taxon>Spermatophyta</taxon>
        <taxon>Magnoliopsida</taxon>
        <taxon>eudicotyledons</taxon>
        <taxon>Gunneridae</taxon>
        <taxon>Pentapetalae</taxon>
        <taxon>asterids</taxon>
        <taxon>campanulids</taxon>
        <taxon>Asterales</taxon>
        <taxon>Asteraceae</taxon>
        <taxon>Asteroideae</taxon>
        <taxon>Heliantheae alliance</taxon>
        <taxon>Millerieae</taxon>
        <taxon>Smallanthus</taxon>
    </lineage>
</organism>
<sequence>MTLGANGLHGWLSCHLIRLAVSNSFGVGFDPGCGKSNSLERSDLVETKIAMKFLAIMIIPFSIFILLSVGWGFWFRQGSSNIVFKGLIGLGRDRFLWMSWMYDTGRHYTWRIDHLRHAIAVTPGPVVCPLRRPIWIIDNQLIKDVINRRFSWCCSREFCWNSGFWTQAIWVLCDLGMSARLARWWWTTYKIASTVKRAQQNSGFCDGYQGCLGTPADIWKLMELDLAHVKILVGFIPVDEFKRWMKTEKQSEMTNIQYMKRSEMKKAGILNRNLANQAR</sequence>